<dbReference type="Pfam" id="PF00621">
    <property type="entry name" value="RhoGEF"/>
    <property type="match status" value="1"/>
</dbReference>
<dbReference type="EMBL" id="MTYJ01000253">
    <property type="protein sequence ID" value="OWA52154.1"/>
    <property type="molecule type" value="Genomic_DNA"/>
</dbReference>
<dbReference type="SMART" id="SM00325">
    <property type="entry name" value="RhoGEF"/>
    <property type="match status" value="1"/>
</dbReference>
<dbReference type="OrthoDB" id="9997817at2759"/>
<dbReference type="Proteomes" id="UP000192578">
    <property type="component" value="Unassembled WGS sequence"/>
</dbReference>
<dbReference type="GO" id="GO:0007399">
    <property type="term" value="P:nervous system development"/>
    <property type="evidence" value="ECO:0007669"/>
    <property type="project" value="TreeGrafter"/>
</dbReference>
<dbReference type="InterPro" id="IPR035899">
    <property type="entry name" value="DBL_dom_sf"/>
</dbReference>
<proteinExistence type="predicted"/>
<sequence>MGNACRKRTDSEALLPNPIPAKRCSVNYDDDIRGERKFQQRSNFDHLLPPPPPDGVRSRLGTLTKRRFSTLAAADIAQQPVPPPPSKRHMRVLELLETERNYVAILDTMLDIIRQIPLDTDHPNSIFLEEPDFVDEINTTFSQLPDLLRTHRCIVADLEAVTANWTENASIGAIFTKYGPDLEAYVPFVNSFEKIKVFLLEWEAKCKRFHAYLKFRQTQPGSGRQHLHDLLIRPIQRVPSVVSLLRDIKNKTDDSNPDSVELEKAIVEVQRVLSFINEQKREAEILELIAEIERRPENPRTGYRSYICHLECVELEDDQFDEREAVLIMLLFQDVLEICRRRNVTSKRLSQLHAPKRWEHVDFIPLNRISELVDVPTVPQCQHAFAMSLLTVDDEDCRFKFAATGEFQPQKSAFLRQVAAQISAGNTFSGSATVLRRIASEELRIRTTGEESSRLKRSVAQTLRRLVTRPTANLAKQLRRIVFPESEFYQADQSSFSSQDRRSAERKRLTSFGRRQASILC</sequence>
<dbReference type="PROSITE" id="PS50010">
    <property type="entry name" value="DH_2"/>
    <property type="match status" value="1"/>
</dbReference>
<reference evidence="3" key="1">
    <citation type="submission" date="2017-01" db="EMBL/GenBank/DDBJ databases">
        <title>Comparative genomics of anhydrobiosis in the tardigrade Hypsibius dujardini.</title>
        <authorList>
            <person name="Yoshida Y."/>
            <person name="Koutsovoulos G."/>
            <person name="Laetsch D."/>
            <person name="Stevens L."/>
            <person name="Kumar S."/>
            <person name="Horikawa D."/>
            <person name="Ishino K."/>
            <person name="Komine S."/>
            <person name="Tomita M."/>
            <person name="Blaxter M."/>
            <person name="Arakawa K."/>
        </authorList>
    </citation>
    <scope>NUCLEOTIDE SEQUENCE [LARGE SCALE GENOMIC DNA]</scope>
    <source>
        <strain evidence="3">Z151</strain>
    </source>
</reference>
<gene>
    <name evidence="2" type="ORF">BV898_16614</name>
</gene>
<dbReference type="PANTHER" id="PTHR16777">
    <property type="entry name" value="PROTEIN ECT2"/>
    <property type="match status" value="1"/>
</dbReference>
<dbReference type="GO" id="GO:0005634">
    <property type="term" value="C:nucleus"/>
    <property type="evidence" value="ECO:0007669"/>
    <property type="project" value="InterPro"/>
</dbReference>
<dbReference type="PANTHER" id="PTHR16777:SF2">
    <property type="entry name" value="PROTEIN ECT2"/>
    <property type="match status" value="1"/>
</dbReference>
<dbReference type="CDD" id="cd00160">
    <property type="entry name" value="RhoGEF"/>
    <property type="match status" value="1"/>
</dbReference>
<name>A0A9X6NF60_HYPEX</name>
<dbReference type="Gene3D" id="1.20.900.10">
    <property type="entry name" value="Dbl homology (DH) domain"/>
    <property type="match status" value="1"/>
</dbReference>
<dbReference type="Pfam" id="PF21242">
    <property type="entry name" value="ECT2_PH"/>
    <property type="match status" value="1"/>
</dbReference>
<evidence type="ECO:0000313" key="3">
    <source>
        <dbReference type="Proteomes" id="UP000192578"/>
    </source>
</evidence>
<evidence type="ECO:0000259" key="1">
    <source>
        <dbReference type="PROSITE" id="PS50010"/>
    </source>
</evidence>
<accession>A0A9X6NF60</accession>
<feature type="domain" description="DH" evidence="1">
    <location>
        <begin position="87"/>
        <end position="279"/>
    </location>
</feature>
<evidence type="ECO:0000313" key="2">
    <source>
        <dbReference type="EMBL" id="OWA52154.1"/>
    </source>
</evidence>
<dbReference type="InterPro" id="IPR049395">
    <property type="entry name" value="ECT2_PH"/>
</dbReference>
<dbReference type="GO" id="GO:0000281">
    <property type="term" value="P:mitotic cytokinesis"/>
    <property type="evidence" value="ECO:0007669"/>
    <property type="project" value="TreeGrafter"/>
</dbReference>
<organism evidence="2 3">
    <name type="scientific">Hypsibius exemplaris</name>
    <name type="common">Freshwater tardigrade</name>
    <dbReference type="NCBI Taxonomy" id="2072580"/>
    <lineage>
        <taxon>Eukaryota</taxon>
        <taxon>Metazoa</taxon>
        <taxon>Ecdysozoa</taxon>
        <taxon>Tardigrada</taxon>
        <taxon>Eutardigrada</taxon>
        <taxon>Parachela</taxon>
        <taxon>Hypsibioidea</taxon>
        <taxon>Hypsibiidae</taxon>
        <taxon>Hypsibius</taxon>
    </lineage>
</organism>
<dbReference type="GO" id="GO:2000431">
    <property type="term" value="P:regulation of cytokinesis, actomyosin contractile ring assembly"/>
    <property type="evidence" value="ECO:0007669"/>
    <property type="project" value="InterPro"/>
</dbReference>
<dbReference type="AlphaFoldDB" id="A0A9X6NF60"/>
<dbReference type="GO" id="GO:0005938">
    <property type="term" value="C:cell cortex"/>
    <property type="evidence" value="ECO:0007669"/>
    <property type="project" value="TreeGrafter"/>
</dbReference>
<dbReference type="SUPFAM" id="SSF48065">
    <property type="entry name" value="DBL homology domain (DH-domain)"/>
    <property type="match status" value="1"/>
</dbReference>
<keyword evidence="3" id="KW-1185">Reference proteome</keyword>
<dbReference type="GO" id="GO:0005085">
    <property type="term" value="F:guanyl-nucleotide exchange factor activity"/>
    <property type="evidence" value="ECO:0007669"/>
    <property type="project" value="InterPro"/>
</dbReference>
<protein>
    <submittedName>
        <fullName evidence="2">Protein ECT2</fullName>
    </submittedName>
</protein>
<dbReference type="InterPro" id="IPR026817">
    <property type="entry name" value="Ect2"/>
</dbReference>
<dbReference type="GO" id="GO:0005096">
    <property type="term" value="F:GTPase activator activity"/>
    <property type="evidence" value="ECO:0007669"/>
    <property type="project" value="InterPro"/>
</dbReference>
<dbReference type="InterPro" id="IPR000219">
    <property type="entry name" value="DH_dom"/>
</dbReference>
<comment type="caution">
    <text evidence="2">The sequence shown here is derived from an EMBL/GenBank/DDBJ whole genome shotgun (WGS) entry which is preliminary data.</text>
</comment>